<evidence type="ECO:0000256" key="1">
    <source>
        <dbReference type="SAM" id="Phobius"/>
    </source>
</evidence>
<dbReference type="InterPro" id="IPR009883">
    <property type="entry name" value="YgfX"/>
</dbReference>
<keyword evidence="3" id="KW-1185">Reference proteome</keyword>
<protein>
    <recommendedName>
        <fullName evidence="4">Toxin CptA</fullName>
    </recommendedName>
</protein>
<accession>A0ABT1QVB0</accession>
<keyword evidence="1" id="KW-0472">Membrane</keyword>
<proteinExistence type="predicted"/>
<keyword evidence="1" id="KW-1133">Transmembrane helix</keyword>
<gene>
    <name evidence="2" type="ORF">NM961_15965</name>
</gene>
<dbReference type="RefSeq" id="WP_255915409.1">
    <property type="nucleotide sequence ID" value="NZ_JANFQO010000015.1"/>
</dbReference>
<dbReference type="Pfam" id="PF07254">
    <property type="entry name" value="Cpta_toxin"/>
    <property type="match status" value="1"/>
</dbReference>
<dbReference type="Proteomes" id="UP001165498">
    <property type="component" value="Unassembled WGS sequence"/>
</dbReference>
<name>A0ABT1QVB0_9GAMM</name>
<keyword evidence="1" id="KW-0812">Transmembrane</keyword>
<feature type="transmembrane region" description="Helical" evidence="1">
    <location>
        <begin position="40"/>
        <end position="59"/>
    </location>
</feature>
<sequence>MKSAAAITFERRPSWLLALSLALLTGLALSAVWSSGLREHPEAAGLVSLLCLILLLRQLRGQFVSRWRRAAWDSAGNWQLLDTHSTVLPVQLTAWHALGLCLLLRLRSAAGERANLVLLPDNLDADTRRRLRVRLQQTSAAAAVPPLN</sequence>
<comment type="caution">
    <text evidence="2">The sequence shown here is derived from an EMBL/GenBank/DDBJ whole genome shotgun (WGS) entry which is preliminary data.</text>
</comment>
<evidence type="ECO:0000313" key="3">
    <source>
        <dbReference type="Proteomes" id="UP001165498"/>
    </source>
</evidence>
<evidence type="ECO:0000313" key="2">
    <source>
        <dbReference type="EMBL" id="MCQ4166217.1"/>
    </source>
</evidence>
<evidence type="ECO:0008006" key="4">
    <source>
        <dbReference type="Google" id="ProtNLM"/>
    </source>
</evidence>
<organism evidence="2 3">
    <name type="scientific">Tahibacter harae</name>
    <dbReference type="NCBI Taxonomy" id="2963937"/>
    <lineage>
        <taxon>Bacteria</taxon>
        <taxon>Pseudomonadati</taxon>
        <taxon>Pseudomonadota</taxon>
        <taxon>Gammaproteobacteria</taxon>
        <taxon>Lysobacterales</taxon>
        <taxon>Rhodanobacteraceae</taxon>
        <taxon>Tahibacter</taxon>
    </lineage>
</organism>
<reference evidence="2" key="1">
    <citation type="submission" date="2022-07" db="EMBL/GenBank/DDBJ databases">
        <title>Tahibacter sp., a new gammaproteobacterium isolated from the silt sample collected at pig farm.</title>
        <authorList>
            <person name="Chen H."/>
        </authorList>
    </citation>
    <scope>NUCLEOTIDE SEQUENCE</scope>
    <source>
        <strain evidence="2">P2K</strain>
    </source>
</reference>
<dbReference type="EMBL" id="JANFQO010000015">
    <property type="protein sequence ID" value="MCQ4166217.1"/>
    <property type="molecule type" value="Genomic_DNA"/>
</dbReference>